<feature type="domain" description="Tyrosine specific protein phosphatases" evidence="9">
    <location>
        <begin position="1798"/>
        <end position="1877"/>
    </location>
</feature>
<dbReference type="GO" id="GO:0009653">
    <property type="term" value="P:anatomical structure morphogenesis"/>
    <property type="evidence" value="ECO:0007669"/>
    <property type="project" value="UniProtKB-ARBA"/>
</dbReference>
<feature type="compositionally biased region" description="Basic and acidic residues" evidence="7">
    <location>
        <begin position="445"/>
        <end position="461"/>
    </location>
</feature>
<dbReference type="OMA" id="ICCYHYW"/>
<feature type="compositionally biased region" description="Polar residues" evidence="7">
    <location>
        <begin position="1012"/>
        <end position="1024"/>
    </location>
</feature>
<dbReference type="GO" id="GO:0004725">
    <property type="term" value="F:protein tyrosine phosphatase activity"/>
    <property type="evidence" value="ECO:0007669"/>
    <property type="project" value="UniProtKB-EC"/>
</dbReference>
<dbReference type="FunCoup" id="A0A7R8V748">
    <property type="interactions" value="276"/>
</dbReference>
<dbReference type="PANTHER" id="PTHR46198:SF4">
    <property type="entry name" value="PROTEIN-TYROSINE-PHOSPHATASE"/>
    <property type="match status" value="1"/>
</dbReference>
<evidence type="ECO:0000256" key="7">
    <source>
        <dbReference type="SAM" id="MobiDB-lite"/>
    </source>
</evidence>
<evidence type="ECO:0000256" key="6">
    <source>
        <dbReference type="PIRSR" id="PIRSR608356-51"/>
    </source>
</evidence>
<dbReference type="Pfam" id="PF00102">
    <property type="entry name" value="Y_phosphatase"/>
    <property type="match status" value="2"/>
</dbReference>
<feature type="compositionally biased region" description="Polar residues" evidence="7">
    <location>
        <begin position="795"/>
        <end position="811"/>
    </location>
</feature>
<dbReference type="InterPro" id="IPR000242">
    <property type="entry name" value="PTP_cat"/>
</dbReference>
<organism evidence="10 11">
    <name type="scientific">Hermetia illucens</name>
    <name type="common">Black soldier fly</name>
    <dbReference type="NCBI Taxonomy" id="343691"/>
    <lineage>
        <taxon>Eukaryota</taxon>
        <taxon>Metazoa</taxon>
        <taxon>Ecdysozoa</taxon>
        <taxon>Arthropoda</taxon>
        <taxon>Hexapoda</taxon>
        <taxon>Insecta</taxon>
        <taxon>Pterygota</taxon>
        <taxon>Neoptera</taxon>
        <taxon>Endopterygota</taxon>
        <taxon>Diptera</taxon>
        <taxon>Brachycera</taxon>
        <taxon>Stratiomyomorpha</taxon>
        <taxon>Stratiomyidae</taxon>
        <taxon>Hermetiinae</taxon>
        <taxon>Hermetia</taxon>
    </lineage>
</organism>
<reference evidence="10 11" key="1">
    <citation type="submission" date="2020-11" db="EMBL/GenBank/DDBJ databases">
        <authorList>
            <person name="Wallbank WR R."/>
            <person name="Pardo Diaz C."/>
            <person name="Kozak K."/>
            <person name="Martin S."/>
            <person name="Jiggins C."/>
            <person name="Moest M."/>
            <person name="Warren A I."/>
            <person name="Generalovic N T."/>
            <person name="Byers J.R.P. K."/>
            <person name="Montejo-Kovacevich G."/>
            <person name="Yen C E."/>
        </authorList>
    </citation>
    <scope>NUCLEOTIDE SEQUENCE [LARGE SCALE GENOMIC DNA]</scope>
</reference>
<dbReference type="GO" id="GO:0030054">
    <property type="term" value="C:cell junction"/>
    <property type="evidence" value="ECO:0007669"/>
    <property type="project" value="TreeGrafter"/>
</dbReference>
<sequence>MASYSQNSGDNNSLDDNRFNSMNNDSITQLVTIQFNIFTKLSAFDVERNDQKCLHHTKQKLWFPVVSFLSSLSYNSTRCIKVVALQYNIPLLFDDGNWRNIAKYSKYRIIRSRSEKDIHDDHHFIENSNRSLTFDLRKYCFKFNDSIKWKFLRDNSEFSQWSPQQEAAFENTKRSTFNSCACSTENDIKYSANLEGRLSTKLKKISTKLSADYECIVSKYIKRKGTVDQFKGAFSTIKLLVKIILFALGLFCTVSKREALVAKINYNYCNNRSDISQADLLTIGSIRNMEEKKLRKSRVEIFRSVESSKGNISSSASDEHLASVNIKFNDVDTKLLRPHSLTQTNQVQVIGDELQSVENHYDDYRSPTFVLPPIQYPLLQTSSTVKKCLTSFNRGRSHSPRKVHKYCDNFEESISGGECSSPTTVPDSAVATSTLMNSRANSKACLKESRPNDDKENESPKITDLMSSPKMKICEQILFEQNSPKHLDSNKSRFSFPPKQIYSEDVLSNVSSLPLINAVSEQINSCDTCTIATNSASPLLSSAVYKHGNYFKFPEVDYITSDILPNTSKTFASSDITSERAKAAIVTDSMVTETASSSAILRNTFGSQPSRRVRLKSISLDSDGARLVEDNLGIPVEELIQYSNETTSDRNGSSNSTMYQSQLNNIEKSGENTNLFDTPEASLNDAFVETQDVPISIPKVTPPTLSQSCRKNRNNLKINVESNDSCFRSSYENGIPAVKVPTPKTPTLTQTKQKAVSLDSSDANNIVCYCTGPSQIRSQHHLHQQQSLNSRSAHHLSSISVPTTPKRNVNPNKKKIGNKVAFYKSAGPPKMLSHHQSTINPVLMGFDAKMHQCNSIPDEEHSMRIAIDIDDNYGECATELDDDHFENFYLGEIEDEVVVLAEGNKLPYIDENEIKRRIKSGGEASESEAPNKSYDYLLLGSNLQSQKFGMLSLSNNNLETLPEVMTITDFDNSTQVELPKLQNSTQLHQQERNSQQNDEMKRNNLTKPHPSARSNILQRRGSNQSLTINLNGSLGNLTKYMSASNYSLGSYTGSNYNLNNCPQHHLSMYCQIPSNTSSTQSVMTHGYCNSQMNILHPNSSSPVQQQSGFETDLSSTDGCPNKKNLLQRRGSNTSLTLNIKTSNQANLSRFSSHSSLNISSNLAKYKQSTQSIYGHHQSQPQCHQYYQSQSHRQQSMGKKGLLERRNSNASLTLNIHNNGLSNSSHNLRSSACSLSNITNMSIECYETNTERSNSNNILDETNNQIRSSILPSAPRQQRKFLSSENLNTMISQCNKLNQTHIRNSTKTCFGSVSDLKPNIINGNENITKDNIERGSEVGVRQFEQSDLCSCTGVRNITTKPLSPQSTSEDFKMYLANIQLLQNATNVLTEEHLRKLHFIFKENYEMSKRKNSKDEAMLGLLSDHIDRGHETKTQTQYKHQICSKLTQFHITLPNDNEKKQLLRSLHEEFWDLPTNHQEKPLVFGSQSKNRYKTILPNEHSRVLLESELGSLHEPYINANFIKGPDYTKNSYIVTQGPLPNTMYDYWLMVQQNIVKYQQKHCQPEANSDTQARDIRKTSMKPISACSQQMVMLTNFVESNQQKCSIYFPIETNEIIFITDSNEKFENDRLAALYKIYLNTVSTDSHALSRCEFQIELTDESIECNPFSEQPIKVEEIPRKNYFLISNCGLRMKDGFSIRKFICLYIVTDKSQKANTPSYKAIKQTLCRFTCYHYWFPDWPDHHSPEDVGLLLDMSLHLLDSCCDNEFGRDDGCSFQKEQKSNSIFEPILGVNNDIEPLPIIHCSAGIGRTGCLAAILNGVRQIRTSILLALKPWNCQLTSHSVAVMRASKNYINVDVLGIVCNLRLQRGGMVQNSEQYELIHKALCLYQARIDAELLSWDESI</sequence>
<proteinExistence type="predicted"/>
<dbReference type="GO" id="GO:0019901">
    <property type="term" value="F:protein kinase binding"/>
    <property type="evidence" value="ECO:0007669"/>
    <property type="project" value="TreeGrafter"/>
</dbReference>
<feature type="region of interest" description="Disordered" evidence="7">
    <location>
        <begin position="439"/>
        <end position="463"/>
    </location>
</feature>
<dbReference type="EC" id="3.1.3.48" evidence="1"/>
<dbReference type="InterPro" id="IPR008356">
    <property type="entry name" value="Tyr_Pase_KIM-con"/>
</dbReference>
<dbReference type="OrthoDB" id="9993594at2759"/>
<dbReference type="SMART" id="SM00194">
    <property type="entry name" value="PTPc"/>
    <property type="match status" value="1"/>
</dbReference>
<feature type="active site" description="Phosphocysteine intermediate" evidence="5">
    <location>
        <position position="1801"/>
    </location>
</feature>
<dbReference type="PRINTS" id="PR00700">
    <property type="entry name" value="PRTYPHPHTASE"/>
</dbReference>
<evidence type="ECO:0000256" key="3">
    <source>
        <dbReference type="ARBA" id="ARBA00022801"/>
    </source>
</evidence>
<dbReference type="EMBL" id="LR899015">
    <property type="protein sequence ID" value="CAD7094146.1"/>
    <property type="molecule type" value="Genomic_DNA"/>
</dbReference>
<dbReference type="GO" id="GO:0005829">
    <property type="term" value="C:cytosol"/>
    <property type="evidence" value="ECO:0007669"/>
    <property type="project" value="TreeGrafter"/>
</dbReference>
<dbReference type="SUPFAM" id="SSF52799">
    <property type="entry name" value="(Phosphotyrosine protein) phosphatases II"/>
    <property type="match status" value="1"/>
</dbReference>
<feature type="region of interest" description="Disordered" evidence="7">
    <location>
        <begin position="1099"/>
        <end position="1120"/>
    </location>
</feature>
<dbReference type="PANTHER" id="PTHR46198">
    <property type="entry name" value="PROTEIN-TYROSINE-PHOSPHATASE"/>
    <property type="match status" value="1"/>
</dbReference>
<feature type="compositionally biased region" description="Polar residues" evidence="7">
    <location>
        <begin position="980"/>
        <end position="997"/>
    </location>
</feature>
<dbReference type="PROSITE" id="PS50056">
    <property type="entry name" value="TYR_PHOSPHATASE_2"/>
    <property type="match status" value="1"/>
</dbReference>
<dbReference type="GO" id="GO:0005886">
    <property type="term" value="C:plasma membrane"/>
    <property type="evidence" value="ECO:0007669"/>
    <property type="project" value="TreeGrafter"/>
</dbReference>
<dbReference type="Gene3D" id="3.90.190.10">
    <property type="entry name" value="Protein tyrosine phosphatase superfamily"/>
    <property type="match status" value="1"/>
</dbReference>
<keyword evidence="2" id="KW-0597">Phosphoprotein</keyword>
<evidence type="ECO:0000256" key="1">
    <source>
        <dbReference type="ARBA" id="ARBA00013064"/>
    </source>
</evidence>
<gene>
    <name evidence="10" type="ORF">HERILL_LOCUS16373</name>
</gene>
<dbReference type="InterPro" id="IPR029021">
    <property type="entry name" value="Prot-tyrosine_phosphatase-like"/>
</dbReference>
<evidence type="ECO:0000259" key="8">
    <source>
        <dbReference type="PROSITE" id="PS50055"/>
    </source>
</evidence>
<dbReference type="PROSITE" id="PS50055">
    <property type="entry name" value="TYR_PHOSPHATASE_PTP"/>
    <property type="match status" value="1"/>
</dbReference>
<feature type="binding site" evidence="6">
    <location>
        <position position="1871"/>
    </location>
    <ligand>
        <name>substrate</name>
    </ligand>
</feature>
<feature type="domain" description="Tyrosine-protein phosphatase" evidence="8">
    <location>
        <begin position="1484"/>
        <end position="1886"/>
    </location>
</feature>
<dbReference type="InterPro" id="IPR016130">
    <property type="entry name" value="Tyr_Pase_AS"/>
</dbReference>
<name>A0A7R8V748_HERIL</name>
<feature type="region of interest" description="Disordered" evidence="7">
    <location>
        <begin position="780"/>
        <end position="815"/>
    </location>
</feature>
<dbReference type="Proteomes" id="UP000594454">
    <property type="component" value="Chromosome 7"/>
</dbReference>
<keyword evidence="4" id="KW-0904">Protein phosphatase</keyword>
<protein>
    <recommendedName>
        <fullName evidence="1">protein-tyrosine-phosphatase</fullName>
        <ecNumber evidence="1">3.1.3.48</ecNumber>
    </recommendedName>
</protein>
<feature type="binding site" evidence="6">
    <location>
        <begin position="1801"/>
        <end position="1807"/>
    </location>
    <ligand>
        <name>substrate</name>
    </ligand>
</feature>
<feature type="compositionally biased region" description="Polar residues" evidence="7">
    <location>
        <begin position="1099"/>
        <end position="1118"/>
    </location>
</feature>
<dbReference type="GO" id="GO:0048666">
    <property type="term" value="P:neuron development"/>
    <property type="evidence" value="ECO:0007669"/>
    <property type="project" value="UniProtKB-ARBA"/>
</dbReference>
<dbReference type="SMART" id="SM00404">
    <property type="entry name" value="PTPc_motif"/>
    <property type="match status" value="1"/>
</dbReference>
<dbReference type="PROSITE" id="PS00383">
    <property type="entry name" value="TYR_PHOSPHATASE_1"/>
    <property type="match status" value="1"/>
</dbReference>
<evidence type="ECO:0000256" key="5">
    <source>
        <dbReference type="PIRSR" id="PIRSR608356-50"/>
    </source>
</evidence>
<accession>A0A7R8V748</accession>
<dbReference type="InterPro" id="IPR000387">
    <property type="entry name" value="Tyr_Pase_dom"/>
</dbReference>
<evidence type="ECO:0000256" key="4">
    <source>
        <dbReference type="ARBA" id="ARBA00022912"/>
    </source>
</evidence>
<dbReference type="GO" id="GO:0007165">
    <property type="term" value="P:signal transduction"/>
    <property type="evidence" value="ECO:0007669"/>
    <property type="project" value="TreeGrafter"/>
</dbReference>
<evidence type="ECO:0000256" key="2">
    <source>
        <dbReference type="ARBA" id="ARBA00022553"/>
    </source>
</evidence>
<keyword evidence="11" id="KW-1185">Reference proteome</keyword>
<feature type="region of interest" description="Disordered" evidence="7">
    <location>
        <begin position="980"/>
        <end position="1024"/>
    </location>
</feature>
<feature type="binding site" evidence="6">
    <location>
        <position position="1739"/>
    </location>
    <ligand>
        <name>substrate</name>
    </ligand>
</feature>
<keyword evidence="3" id="KW-0378">Hydrolase</keyword>
<evidence type="ECO:0000313" key="11">
    <source>
        <dbReference type="Proteomes" id="UP000594454"/>
    </source>
</evidence>
<evidence type="ECO:0000313" key="10">
    <source>
        <dbReference type="EMBL" id="CAD7094146.1"/>
    </source>
</evidence>
<evidence type="ECO:0000259" key="9">
    <source>
        <dbReference type="PROSITE" id="PS50056"/>
    </source>
</evidence>
<dbReference type="InParanoid" id="A0A7R8V748"/>
<dbReference type="InterPro" id="IPR003595">
    <property type="entry name" value="Tyr_Pase_cat"/>
</dbReference>